<name>B6JXK4_SCHJY</name>
<evidence type="ECO:0000313" key="2">
    <source>
        <dbReference type="EMBL" id="EEB05148.1"/>
    </source>
</evidence>
<dbReference type="HOGENOM" id="CLU_2028086_0_0_1"/>
<evidence type="ECO:0000256" key="1">
    <source>
        <dbReference type="SAM" id="MobiDB-lite"/>
    </source>
</evidence>
<evidence type="ECO:0000313" key="3">
    <source>
        <dbReference type="JaponicusDB" id="SJAG_00146"/>
    </source>
</evidence>
<feature type="region of interest" description="Disordered" evidence="1">
    <location>
        <begin position="1"/>
        <end position="42"/>
    </location>
</feature>
<feature type="compositionally biased region" description="Basic and acidic residues" evidence="1">
    <location>
        <begin position="1"/>
        <end position="11"/>
    </location>
</feature>
<dbReference type="Proteomes" id="UP000001744">
    <property type="component" value="Unassembled WGS sequence"/>
</dbReference>
<reference evidence="2 4" key="1">
    <citation type="journal article" date="2011" name="Science">
        <title>Comparative functional genomics of the fission yeasts.</title>
        <authorList>
            <person name="Rhind N."/>
            <person name="Chen Z."/>
            <person name="Yassour M."/>
            <person name="Thompson D.A."/>
            <person name="Haas B.J."/>
            <person name="Habib N."/>
            <person name="Wapinski I."/>
            <person name="Roy S."/>
            <person name="Lin M.F."/>
            <person name="Heiman D.I."/>
            <person name="Young S.K."/>
            <person name="Furuya K."/>
            <person name="Guo Y."/>
            <person name="Pidoux A."/>
            <person name="Chen H.M."/>
            <person name="Robbertse B."/>
            <person name="Goldberg J.M."/>
            <person name="Aoki K."/>
            <person name="Bayne E.H."/>
            <person name="Berlin A.M."/>
            <person name="Desjardins C.A."/>
            <person name="Dobbs E."/>
            <person name="Dukaj L."/>
            <person name="Fan L."/>
            <person name="FitzGerald M.G."/>
            <person name="French C."/>
            <person name="Gujja S."/>
            <person name="Hansen K."/>
            <person name="Keifenheim D."/>
            <person name="Levin J.Z."/>
            <person name="Mosher R.A."/>
            <person name="Mueller C.A."/>
            <person name="Pfiffner J."/>
            <person name="Priest M."/>
            <person name="Russ C."/>
            <person name="Smialowska A."/>
            <person name="Swoboda P."/>
            <person name="Sykes S.M."/>
            <person name="Vaughn M."/>
            <person name="Vengrova S."/>
            <person name="Yoder R."/>
            <person name="Zeng Q."/>
            <person name="Allshire R."/>
            <person name="Baulcombe D."/>
            <person name="Birren B.W."/>
            <person name="Brown W."/>
            <person name="Ekwall K."/>
            <person name="Kellis M."/>
            <person name="Leatherwood J."/>
            <person name="Levin H."/>
            <person name="Margalit H."/>
            <person name="Martienssen R."/>
            <person name="Nieduszynski C.A."/>
            <person name="Spatafora J.W."/>
            <person name="Friedman N."/>
            <person name="Dalgaard J.Z."/>
            <person name="Baumann P."/>
            <person name="Niki H."/>
            <person name="Regev A."/>
            <person name="Nusbaum C."/>
        </authorList>
    </citation>
    <scope>NUCLEOTIDE SEQUENCE [LARGE SCALE GENOMIC DNA]</scope>
    <source>
        <strain evidence="4">yFS275 / FY16936</strain>
    </source>
</reference>
<dbReference type="EMBL" id="KE651166">
    <property type="protein sequence ID" value="EEB05148.1"/>
    <property type="molecule type" value="Genomic_DNA"/>
</dbReference>
<dbReference type="VEuPathDB" id="FungiDB:SJAG_00146"/>
<keyword evidence="4" id="KW-1185">Reference proteome</keyword>
<dbReference type="GeneID" id="7049709"/>
<dbReference type="AlphaFoldDB" id="B6JXK4"/>
<gene>
    <name evidence="3" type="primary">apc14</name>
    <name evidence="2" type="ORF">SJAG_00146</name>
</gene>
<evidence type="ECO:0000313" key="4">
    <source>
        <dbReference type="Proteomes" id="UP000001744"/>
    </source>
</evidence>
<dbReference type="RefSeq" id="XP_002171441.1">
    <property type="nucleotide sequence ID" value="XM_002171405.1"/>
</dbReference>
<accession>B6JXK4</accession>
<proteinExistence type="predicted"/>
<dbReference type="JaponicusDB" id="SJAG_00146">
    <property type="gene designation" value="apc14"/>
</dbReference>
<protein>
    <submittedName>
        <fullName evidence="2">Uncharacterized protein</fullName>
    </submittedName>
</protein>
<sequence length="122" mass="13947">MSYKKNREHDPLAQSIGKPTPFDARGNPRVTFSTPSRKPSKRIILPSSEPVYELWQLRETVGNLDGAGEEPKMEEKSRKIALSRMYAHPKPTPEQQELIMQVLSYRVSQLDALNWNAVEPTE</sequence>
<organism evidence="2 4">
    <name type="scientific">Schizosaccharomyces japonicus (strain yFS275 / FY16936)</name>
    <name type="common">Fission yeast</name>
    <dbReference type="NCBI Taxonomy" id="402676"/>
    <lineage>
        <taxon>Eukaryota</taxon>
        <taxon>Fungi</taxon>
        <taxon>Dikarya</taxon>
        <taxon>Ascomycota</taxon>
        <taxon>Taphrinomycotina</taxon>
        <taxon>Schizosaccharomycetes</taxon>
        <taxon>Schizosaccharomycetales</taxon>
        <taxon>Schizosaccharomycetaceae</taxon>
        <taxon>Schizosaccharomyces</taxon>
    </lineage>
</organism>